<feature type="transmembrane region" description="Helical" evidence="1">
    <location>
        <begin position="12"/>
        <end position="29"/>
    </location>
</feature>
<comment type="caution">
    <text evidence="3">The sequence shown here is derived from an EMBL/GenBank/DDBJ whole genome shotgun (WGS) entry which is preliminary data.</text>
</comment>
<feature type="transmembrane region" description="Helical" evidence="1">
    <location>
        <begin position="68"/>
        <end position="86"/>
    </location>
</feature>
<organism evidence="3 4">
    <name type="scientific">Candidatus Shapirobacteria bacterium GW2011_GWE1_38_10</name>
    <dbReference type="NCBI Taxonomy" id="1618488"/>
    <lineage>
        <taxon>Bacteria</taxon>
        <taxon>Candidatus Shapironibacteriota</taxon>
    </lineage>
</organism>
<gene>
    <name evidence="3" type="ORF">US68_C0002G0018</name>
</gene>
<sequence>MISLIKNLKNKTILSILFLILVTLFFRTYRLDKLYSFDWDQERDASVVSSIIRDKKPVLIGPRVINDSGFFVGPFHYYFLLPFYLLTQGSPYAGAYAALVVELITVVAIYFVSLKIFNSKVAFISALIYSLNPSLVSWNVMYTPLLSIVIFYLCYLLLNKKTRLFPLLIFLFTLSINNHPAMLSLAIPIIVSYVLSSKKLSFKSITLALLFSILPFLPLIIFDLRHEFINTQGIINFVTTPKTINLTNSFLFLRSFWRAINILIVPIGFFQTLVRILIILFCSISFINLKNKNIKILVFTWIFAPLLLLSFYRGDIPEYYYTAALTLTPLLLSLFFVKYISTFYLSFFVIFLIIFQYLNFPKGINGAPSLKNKMAAASYIINQQQDPDFNVSYDLPLGMNSGYAYLFKFLGKEPKNIPSAHLYSIFIITNPAPTGELVYHDEILGIVRR</sequence>
<accession>A0A0G0LDM5</accession>
<keyword evidence="1" id="KW-1133">Transmembrane helix</keyword>
<feature type="transmembrane region" description="Helical" evidence="1">
    <location>
        <begin position="262"/>
        <end position="287"/>
    </location>
</feature>
<dbReference type="Pfam" id="PF13231">
    <property type="entry name" value="PMT_2"/>
    <property type="match status" value="1"/>
</dbReference>
<feature type="transmembrane region" description="Helical" evidence="1">
    <location>
        <begin position="93"/>
        <end position="116"/>
    </location>
</feature>
<dbReference type="GO" id="GO:0016740">
    <property type="term" value="F:transferase activity"/>
    <property type="evidence" value="ECO:0007669"/>
    <property type="project" value="UniProtKB-KW"/>
</dbReference>
<evidence type="ECO:0000256" key="1">
    <source>
        <dbReference type="SAM" id="Phobius"/>
    </source>
</evidence>
<name>A0A0G0LDM5_9BACT</name>
<protein>
    <submittedName>
        <fullName evidence="3">Glycosyl transferase family 39</fullName>
    </submittedName>
</protein>
<feature type="transmembrane region" description="Helical" evidence="1">
    <location>
        <begin position="201"/>
        <end position="222"/>
    </location>
</feature>
<evidence type="ECO:0000313" key="4">
    <source>
        <dbReference type="Proteomes" id="UP000034231"/>
    </source>
</evidence>
<dbReference type="Proteomes" id="UP000034231">
    <property type="component" value="Unassembled WGS sequence"/>
</dbReference>
<evidence type="ECO:0000313" key="3">
    <source>
        <dbReference type="EMBL" id="KKQ50741.1"/>
    </source>
</evidence>
<proteinExistence type="predicted"/>
<feature type="transmembrane region" description="Helical" evidence="1">
    <location>
        <begin position="293"/>
        <end position="312"/>
    </location>
</feature>
<evidence type="ECO:0000259" key="2">
    <source>
        <dbReference type="Pfam" id="PF13231"/>
    </source>
</evidence>
<feature type="transmembrane region" description="Helical" evidence="1">
    <location>
        <begin position="165"/>
        <end position="195"/>
    </location>
</feature>
<reference evidence="3 4" key="1">
    <citation type="journal article" date="2015" name="Nature">
        <title>rRNA introns, odd ribosomes, and small enigmatic genomes across a large radiation of phyla.</title>
        <authorList>
            <person name="Brown C.T."/>
            <person name="Hug L.A."/>
            <person name="Thomas B.C."/>
            <person name="Sharon I."/>
            <person name="Castelle C.J."/>
            <person name="Singh A."/>
            <person name="Wilkins M.J."/>
            <person name="Williams K.H."/>
            <person name="Banfield J.F."/>
        </authorList>
    </citation>
    <scope>NUCLEOTIDE SEQUENCE [LARGE SCALE GENOMIC DNA]</scope>
</reference>
<keyword evidence="1" id="KW-0812">Transmembrane</keyword>
<dbReference type="EMBL" id="LBTX01000002">
    <property type="protein sequence ID" value="KKQ50741.1"/>
    <property type="molecule type" value="Genomic_DNA"/>
</dbReference>
<keyword evidence="3" id="KW-0808">Transferase</keyword>
<dbReference type="AlphaFoldDB" id="A0A0G0LDM5"/>
<dbReference type="InterPro" id="IPR038731">
    <property type="entry name" value="RgtA/B/C-like"/>
</dbReference>
<keyword evidence="1" id="KW-0472">Membrane</keyword>
<feature type="domain" description="Glycosyltransferase RgtA/B/C/D-like" evidence="2">
    <location>
        <begin position="73"/>
        <end position="221"/>
    </location>
</feature>
<feature type="transmembrane region" description="Helical" evidence="1">
    <location>
        <begin position="343"/>
        <end position="360"/>
    </location>
</feature>
<feature type="transmembrane region" description="Helical" evidence="1">
    <location>
        <begin position="136"/>
        <end position="158"/>
    </location>
</feature>